<proteinExistence type="inferred from homology"/>
<dbReference type="GO" id="GO:0009423">
    <property type="term" value="P:chorismate biosynthetic process"/>
    <property type="evidence" value="ECO:0007669"/>
    <property type="project" value="UniProtKB-UniRule"/>
</dbReference>
<dbReference type="Gene3D" id="3.65.10.10">
    <property type="entry name" value="Enolpyruvate transferase domain"/>
    <property type="match status" value="2"/>
</dbReference>
<name>A0A9D2ARG1_9FIRM</name>
<dbReference type="GO" id="GO:0009073">
    <property type="term" value="P:aromatic amino acid family biosynthetic process"/>
    <property type="evidence" value="ECO:0007669"/>
    <property type="project" value="UniProtKB-KW"/>
</dbReference>
<feature type="active site" description="Proton acceptor" evidence="8">
    <location>
        <position position="303"/>
    </location>
</feature>
<evidence type="ECO:0000256" key="6">
    <source>
        <dbReference type="ARBA" id="ARBA00023141"/>
    </source>
</evidence>
<comment type="caution">
    <text evidence="8">Lacks conserved residue(s) required for the propagation of feature annotation.</text>
</comment>
<dbReference type="PROSITE" id="PS00885">
    <property type="entry name" value="EPSP_SYNTHASE_2"/>
    <property type="match status" value="1"/>
</dbReference>
<comment type="subcellular location">
    <subcellularLocation>
        <location evidence="8">Cytoplasm</location>
    </subcellularLocation>
</comment>
<comment type="similarity">
    <text evidence="2 8">Belongs to the EPSP synthase family.</text>
</comment>
<reference evidence="10" key="1">
    <citation type="journal article" date="2021" name="PeerJ">
        <title>Extensive microbial diversity within the chicken gut microbiome revealed by metagenomics and culture.</title>
        <authorList>
            <person name="Gilroy R."/>
            <person name="Ravi A."/>
            <person name="Getino M."/>
            <person name="Pursley I."/>
            <person name="Horton D.L."/>
            <person name="Alikhan N.F."/>
            <person name="Baker D."/>
            <person name="Gharbi K."/>
            <person name="Hall N."/>
            <person name="Watson M."/>
            <person name="Adriaenssens E.M."/>
            <person name="Foster-Nyarko E."/>
            <person name="Jarju S."/>
            <person name="Secka A."/>
            <person name="Antonio M."/>
            <person name="Oren A."/>
            <person name="Chaudhuri R.R."/>
            <person name="La Ragione R."/>
            <person name="Hildebrand F."/>
            <person name="Pallen M.J."/>
        </authorList>
    </citation>
    <scope>NUCLEOTIDE SEQUENCE</scope>
    <source>
        <strain evidence="10">26628</strain>
    </source>
</reference>
<dbReference type="InterPro" id="IPR013792">
    <property type="entry name" value="RNA3'P_cycl/enolpyr_Trfase_a/b"/>
</dbReference>
<dbReference type="HAMAP" id="MF_00210">
    <property type="entry name" value="EPSP_synth"/>
    <property type="match status" value="1"/>
</dbReference>
<evidence type="ECO:0000256" key="3">
    <source>
        <dbReference type="ARBA" id="ARBA00022490"/>
    </source>
</evidence>
<feature type="binding site" evidence="8">
    <location>
        <position position="303"/>
    </location>
    <ligand>
        <name>3-phosphoshikimate</name>
        <dbReference type="ChEBI" id="CHEBI:145989"/>
    </ligand>
</feature>
<evidence type="ECO:0000256" key="1">
    <source>
        <dbReference type="ARBA" id="ARBA00004811"/>
    </source>
</evidence>
<evidence type="ECO:0000256" key="7">
    <source>
        <dbReference type="ARBA" id="ARBA00044633"/>
    </source>
</evidence>
<dbReference type="InterPro" id="IPR006264">
    <property type="entry name" value="EPSP_synthase"/>
</dbReference>
<feature type="binding site" evidence="8">
    <location>
        <position position="334"/>
    </location>
    <ligand>
        <name>phosphoenolpyruvate</name>
        <dbReference type="ChEBI" id="CHEBI:58702"/>
    </ligand>
</feature>
<dbReference type="InterPro" id="IPR001986">
    <property type="entry name" value="Enolpyruvate_Tfrase_dom"/>
</dbReference>
<evidence type="ECO:0000313" key="10">
    <source>
        <dbReference type="EMBL" id="HIX47183.1"/>
    </source>
</evidence>
<dbReference type="InterPro" id="IPR036968">
    <property type="entry name" value="Enolpyruvate_Tfrase_sf"/>
</dbReference>
<dbReference type="SUPFAM" id="SSF55205">
    <property type="entry name" value="EPT/RTPC-like"/>
    <property type="match status" value="1"/>
</dbReference>
<keyword evidence="3 8" id="KW-0963">Cytoplasm</keyword>
<evidence type="ECO:0000256" key="8">
    <source>
        <dbReference type="HAMAP-Rule" id="MF_00210"/>
    </source>
</evidence>
<comment type="catalytic activity">
    <reaction evidence="7">
        <text>3-phosphoshikimate + phosphoenolpyruvate = 5-O-(1-carboxyvinyl)-3-phosphoshikimate + phosphate</text>
        <dbReference type="Rhea" id="RHEA:21256"/>
        <dbReference type="ChEBI" id="CHEBI:43474"/>
        <dbReference type="ChEBI" id="CHEBI:57701"/>
        <dbReference type="ChEBI" id="CHEBI:58702"/>
        <dbReference type="ChEBI" id="CHEBI:145989"/>
        <dbReference type="EC" id="2.5.1.19"/>
    </reaction>
    <physiologicalReaction direction="left-to-right" evidence="7">
        <dbReference type="Rhea" id="RHEA:21257"/>
    </physiologicalReaction>
</comment>
<dbReference type="GO" id="GO:0003866">
    <property type="term" value="F:3-phosphoshikimate 1-carboxyvinyltransferase activity"/>
    <property type="evidence" value="ECO:0007669"/>
    <property type="project" value="UniProtKB-UniRule"/>
</dbReference>
<dbReference type="Pfam" id="PF00275">
    <property type="entry name" value="EPSP_synthase"/>
    <property type="match status" value="1"/>
</dbReference>
<dbReference type="NCBIfam" id="TIGR01356">
    <property type="entry name" value="aroA"/>
    <property type="match status" value="1"/>
</dbReference>
<feature type="binding site" evidence="8">
    <location>
        <position position="19"/>
    </location>
    <ligand>
        <name>phosphoenolpyruvate</name>
        <dbReference type="ChEBI" id="CHEBI:58702"/>
    </ligand>
</feature>
<evidence type="ECO:0000313" key="11">
    <source>
        <dbReference type="Proteomes" id="UP000824249"/>
    </source>
</evidence>
<dbReference type="CDD" id="cd01556">
    <property type="entry name" value="EPSP_synthase"/>
    <property type="match status" value="1"/>
</dbReference>
<evidence type="ECO:0000256" key="5">
    <source>
        <dbReference type="ARBA" id="ARBA00022679"/>
    </source>
</evidence>
<dbReference type="FunFam" id="3.65.10.10:FF:000005">
    <property type="entry name" value="3-phosphoshikimate 1-carboxyvinyltransferase"/>
    <property type="match status" value="1"/>
</dbReference>
<dbReference type="PIRSF" id="PIRSF000505">
    <property type="entry name" value="EPSPS"/>
    <property type="match status" value="1"/>
</dbReference>
<keyword evidence="5 8" id="KW-0808">Transferase</keyword>
<reference evidence="10" key="2">
    <citation type="submission" date="2021-04" db="EMBL/GenBank/DDBJ databases">
        <authorList>
            <person name="Gilroy R."/>
        </authorList>
    </citation>
    <scope>NUCLEOTIDE SEQUENCE</scope>
    <source>
        <strain evidence="10">26628</strain>
    </source>
</reference>
<feature type="binding site" evidence="8">
    <location>
        <position position="158"/>
    </location>
    <ligand>
        <name>3-phosphoshikimate</name>
        <dbReference type="ChEBI" id="CHEBI:145989"/>
    </ligand>
</feature>
<feature type="binding site" evidence="8">
    <location>
        <position position="20"/>
    </location>
    <ligand>
        <name>3-phosphoshikimate</name>
        <dbReference type="ChEBI" id="CHEBI:145989"/>
    </ligand>
</feature>
<dbReference type="PROSITE" id="PS00104">
    <property type="entry name" value="EPSP_SYNTHASE_1"/>
    <property type="match status" value="1"/>
</dbReference>
<gene>
    <name evidence="8 10" type="primary">aroA</name>
    <name evidence="10" type="ORF">H9737_05805</name>
</gene>
<comment type="function">
    <text evidence="8">Catalyzes the transfer of the enolpyruvyl moiety of phosphoenolpyruvate (PEP) to the 5-hydroxyl of shikimate-3-phosphate (S3P) to produce enolpyruvyl shikimate-3-phosphate and inorganic phosphate.</text>
</comment>
<evidence type="ECO:0000259" key="9">
    <source>
        <dbReference type="Pfam" id="PF00275"/>
    </source>
</evidence>
<comment type="caution">
    <text evidence="10">The sequence shown here is derived from an EMBL/GenBank/DDBJ whole genome shotgun (WGS) entry which is preliminary data.</text>
</comment>
<dbReference type="AlphaFoldDB" id="A0A9D2ARG1"/>
<protein>
    <recommendedName>
        <fullName evidence="8">3-phosphoshikimate 1-carboxyvinyltransferase</fullName>
        <ecNumber evidence="8">2.5.1.19</ecNumber>
    </recommendedName>
    <alternativeName>
        <fullName evidence="8">5-enolpyruvylshikimate-3-phosphate synthase</fullName>
        <shortName evidence="8">EPSP synthase</shortName>
        <shortName evidence="8">EPSPS</shortName>
    </alternativeName>
</protein>
<dbReference type="PANTHER" id="PTHR21090:SF5">
    <property type="entry name" value="PENTAFUNCTIONAL AROM POLYPEPTIDE"/>
    <property type="match status" value="1"/>
</dbReference>
<accession>A0A9D2ARG1</accession>
<comment type="pathway">
    <text evidence="1 8">Metabolic intermediate biosynthesis; chorismate biosynthesis; chorismate from D-erythrose 4-phosphate and phosphoenolpyruvate: step 6/7.</text>
</comment>
<dbReference type="Proteomes" id="UP000824249">
    <property type="component" value="Unassembled WGS sequence"/>
</dbReference>
<feature type="binding site" evidence="8">
    <location>
        <position position="115"/>
    </location>
    <ligand>
        <name>phosphoenolpyruvate</name>
        <dbReference type="ChEBI" id="CHEBI:58702"/>
    </ligand>
</feature>
<feature type="binding site" evidence="8">
    <location>
        <position position="160"/>
    </location>
    <ligand>
        <name>phosphoenolpyruvate</name>
        <dbReference type="ChEBI" id="CHEBI:58702"/>
    </ligand>
</feature>
<comment type="subunit">
    <text evidence="8">Monomer.</text>
</comment>
<feature type="binding site" evidence="8">
    <location>
        <position position="19"/>
    </location>
    <ligand>
        <name>3-phosphoshikimate</name>
        <dbReference type="ChEBI" id="CHEBI:145989"/>
    </ligand>
</feature>
<dbReference type="InterPro" id="IPR023193">
    <property type="entry name" value="EPSP_synthase_CS"/>
</dbReference>
<evidence type="ECO:0000256" key="4">
    <source>
        <dbReference type="ARBA" id="ARBA00022605"/>
    </source>
</evidence>
<dbReference type="GO" id="GO:0005737">
    <property type="term" value="C:cytoplasm"/>
    <property type="evidence" value="ECO:0007669"/>
    <property type="project" value="UniProtKB-SubCell"/>
</dbReference>
<keyword evidence="6 8" id="KW-0057">Aromatic amino acid biosynthesis</keyword>
<organism evidence="10 11">
    <name type="scientific">Candidatus Borkfalkia faecigallinarum</name>
    <dbReference type="NCBI Taxonomy" id="2838509"/>
    <lineage>
        <taxon>Bacteria</taxon>
        <taxon>Bacillati</taxon>
        <taxon>Bacillota</taxon>
        <taxon>Clostridia</taxon>
        <taxon>Christensenellales</taxon>
        <taxon>Christensenellaceae</taxon>
        <taxon>Candidatus Borkfalkia</taxon>
    </lineage>
</organism>
<feature type="binding site" evidence="8">
    <location>
        <position position="160"/>
    </location>
    <ligand>
        <name>3-phosphoshikimate</name>
        <dbReference type="ChEBI" id="CHEBI:145989"/>
    </ligand>
</feature>
<dbReference type="EC" id="2.5.1.19" evidence="8"/>
<feature type="binding site" evidence="8">
    <location>
        <position position="376"/>
    </location>
    <ligand>
        <name>phosphoenolpyruvate</name>
        <dbReference type="ChEBI" id="CHEBI:58702"/>
    </ligand>
</feature>
<sequence>MKILPRTNFTGEFSIPGDKSITHRAIMFNAVAEGEADITGALLGEDCLSTAACMRALGATVETDGERIHICGAETLRDASLDCGNSGTTMRLLMGLAAGRGVHVRLTGDASLSSRPMERVAAPLRLLGADIATEGGRAPVEVRPARLQGCRVETKVASAQVKSALILAALGAEGETVVCEPLLSRDHTERMLAAMGARIRADGCEVHVQKSGLRAADVRVPADISSAAYFMALGALRGETLCRNVGVNPTRAGILRVFKAMNVQFSLENERTVCGEPVADIRVKKSPLRAVSFGREWMPSLIDELPVIALLCAFAEGESVITGAEELRVKESDRIATTAEMIAALGGDCTATADGFVIRGKRALEGGNVRSHKDHRIAMSGAVGLAASARGGEIEDAECVNISFPRFYDLLG</sequence>
<dbReference type="PANTHER" id="PTHR21090">
    <property type="entry name" value="AROM/DEHYDROQUINATE SYNTHASE"/>
    <property type="match status" value="1"/>
</dbReference>
<evidence type="ECO:0000256" key="2">
    <source>
        <dbReference type="ARBA" id="ARBA00009948"/>
    </source>
</evidence>
<feature type="domain" description="Enolpyruvate transferase" evidence="9">
    <location>
        <begin position="6"/>
        <end position="410"/>
    </location>
</feature>
<keyword evidence="4 8" id="KW-0028">Amino-acid biosynthesis</keyword>
<dbReference type="EMBL" id="DXFD01000085">
    <property type="protein sequence ID" value="HIX47183.1"/>
    <property type="molecule type" value="Genomic_DNA"/>
</dbReference>
<dbReference type="GO" id="GO:0008652">
    <property type="term" value="P:amino acid biosynthetic process"/>
    <property type="evidence" value="ECO:0007669"/>
    <property type="project" value="UniProtKB-KW"/>
</dbReference>
<feature type="binding site" evidence="8">
    <location>
        <position position="24"/>
    </location>
    <ligand>
        <name>3-phosphoshikimate</name>
        <dbReference type="ChEBI" id="CHEBI:145989"/>
    </ligand>
</feature>
<feature type="binding site" evidence="8">
    <location>
        <position position="87"/>
    </location>
    <ligand>
        <name>phosphoenolpyruvate</name>
        <dbReference type="ChEBI" id="CHEBI:58702"/>
    </ligand>
</feature>
<feature type="binding site" evidence="8">
    <location>
        <position position="330"/>
    </location>
    <ligand>
        <name>3-phosphoshikimate</name>
        <dbReference type="ChEBI" id="CHEBI:145989"/>
    </ligand>
</feature>